<evidence type="ECO:0000313" key="4">
    <source>
        <dbReference type="EMBL" id="BCL05871.1"/>
    </source>
</evidence>
<dbReference type="EMBL" id="LC580440">
    <property type="protein sequence ID" value="BCL05871.1"/>
    <property type="molecule type" value="Genomic_DNA"/>
</dbReference>
<keyword evidence="2 4" id="KW-0689">Ribosomal protein</keyword>
<dbReference type="PANTHER" id="PTHR10744:SF1">
    <property type="entry name" value="SMALL RIBOSOMAL SUBUNIT PROTEIN US17M"/>
    <property type="match status" value="1"/>
</dbReference>
<dbReference type="InterPro" id="IPR012340">
    <property type="entry name" value="NA-bd_OB-fold"/>
</dbReference>
<dbReference type="PROSITE" id="PS00056">
    <property type="entry name" value="RIBOSOMAL_S17"/>
    <property type="match status" value="1"/>
</dbReference>
<organism evidence="4">
    <name type="scientific">Pteridomonas sp. YPF1301</name>
    <dbReference type="NCBI Taxonomy" id="2766739"/>
    <lineage>
        <taxon>Eukaryota</taxon>
        <taxon>Sar</taxon>
        <taxon>Stramenopiles</taxon>
        <taxon>Ochrophyta</taxon>
        <taxon>Dictyochophyceae</taxon>
        <taxon>Pedinellales</taxon>
        <taxon>Pteridomonas</taxon>
    </lineage>
</organism>
<dbReference type="AlphaFoldDB" id="A0A7G1MTX5"/>
<dbReference type="CDD" id="cd00364">
    <property type="entry name" value="Ribosomal_uS17"/>
    <property type="match status" value="1"/>
</dbReference>
<evidence type="ECO:0000256" key="3">
    <source>
        <dbReference type="ARBA" id="ARBA00023274"/>
    </source>
</evidence>
<reference evidence="4" key="1">
    <citation type="submission" date="2020-09" db="EMBL/GenBank/DDBJ databases">
        <title>Highly reduced plastid genomes of the non-photosynthetic dictyochophyceans Pteridomonas spp. (Ochrophyta, SAR).</title>
        <authorList>
            <person name="Kayama M."/>
            <person name="Kamikawa R."/>
        </authorList>
    </citation>
    <scope>NUCLEOTIDE SEQUENCE</scope>
    <source>
        <strain evidence="4">YPF1301</strain>
    </source>
</reference>
<dbReference type="GO" id="GO:0003735">
    <property type="term" value="F:structural constituent of ribosome"/>
    <property type="evidence" value="ECO:0007669"/>
    <property type="project" value="InterPro"/>
</dbReference>
<dbReference type="GO" id="GO:0006412">
    <property type="term" value="P:translation"/>
    <property type="evidence" value="ECO:0007669"/>
    <property type="project" value="InterPro"/>
</dbReference>
<dbReference type="NCBIfam" id="NF004123">
    <property type="entry name" value="PRK05610.1"/>
    <property type="match status" value="1"/>
</dbReference>
<evidence type="ECO:0000256" key="1">
    <source>
        <dbReference type="ARBA" id="ARBA00010254"/>
    </source>
</evidence>
<dbReference type="InterPro" id="IPR019979">
    <property type="entry name" value="Ribosomal_uS17_CS"/>
</dbReference>
<dbReference type="PANTHER" id="PTHR10744">
    <property type="entry name" value="40S RIBOSOMAL PROTEIN S11 FAMILY MEMBER"/>
    <property type="match status" value="1"/>
</dbReference>
<name>A0A7G1MTX5_9STRA</name>
<dbReference type="Pfam" id="PF00366">
    <property type="entry name" value="Ribosomal_S17"/>
    <property type="match status" value="1"/>
</dbReference>
<accession>A0A7G1MTX5</accession>
<comment type="similarity">
    <text evidence="1">Belongs to the universal ribosomal protein uS17 family.</text>
</comment>
<gene>
    <name evidence="4" type="primary">rps17</name>
</gene>
<dbReference type="SUPFAM" id="SSF50249">
    <property type="entry name" value="Nucleic acid-binding proteins"/>
    <property type="match status" value="1"/>
</dbReference>
<proteinExistence type="inferred from homology"/>
<evidence type="ECO:0000256" key="2">
    <source>
        <dbReference type="ARBA" id="ARBA00022980"/>
    </source>
</evidence>
<dbReference type="GO" id="GO:0022627">
    <property type="term" value="C:cytosolic small ribosomal subunit"/>
    <property type="evidence" value="ECO:0007669"/>
    <property type="project" value="TreeGrafter"/>
</dbReference>
<dbReference type="InterPro" id="IPR000266">
    <property type="entry name" value="Ribosomal_uS17"/>
</dbReference>
<keyword evidence="4" id="KW-0934">Plastid</keyword>
<keyword evidence="3" id="KW-0687">Ribonucleoprotein</keyword>
<protein>
    <submittedName>
        <fullName evidence="4">Ribosomal protein S17</fullName>
    </submittedName>
</protein>
<sequence>MLLKNKLGYVISTNMKKTIVVLLIESCKHVIYKKRIKRKRYVLVHDENNSCFIGDFIYIKKIKPLSKLKYYCLCQP</sequence>
<dbReference type="Gene3D" id="2.40.50.140">
    <property type="entry name" value="Nucleic acid-binding proteins"/>
    <property type="match status" value="1"/>
</dbReference>
<geneLocation type="plastid" evidence="4"/>